<accession>A0ABP8W929</accession>
<keyword evidence="6" id="KW-0131">Cell cycle</keyword>
<evidence type="ECO:0000313" key="8">
    <source>
        <dbReference type="Proteomes" id="UP001500325"/>
    </source>
</evidence>
<reference evidence="8" key="1">
    <citation type="journal article" date="2019" name="Int. J. Syst. Evol. Microbiol.">
        <title>The Global Catalogue of Microorganisms (GCM) 10K type strain sequencing project: providing services to taxonomists for standard genome sequencing and annotation.</title>
        <authorList>
            <consortium name="The Broad Institute Genomics Platform"/>
            <consortium name="The Broad Institute Genome Sequencing Center for Infectious Disease"/>
            <person name="Wu L."/>
            <person name="Ma J."/>
        </authorList>
    </citation>
    <scope>NUCLEOTIDE SEQUENCE [LARGE SCALE GENOMIC DNA]</scope>
    <source>
        <strain evidence="8">JCM 18055</strain>
    </source>
</reference>
<name>A0ABP8W929_9PSEU</name>
<sequence>MRDEPTIIREPATFELITPDSAPVPVRVELSYSSRDPYAVQASFRTGQGSPVDWVFARDLLADGLLGPAGTGDVRVQPVAHEPTRIEVELASPSGHAVFTTCATTLAAFLDRTFELVPPATEYSWLDFDAALDQLLAPNAGEGARD</sequence>
<evidence type="ECO:0000313" key="7">
    <source>
        <dbReference type="EMBL" id="GAA4682489.1"/>
    </source>
</evidence>
<dbReference type="EMBL" id="BAABIC010000004">
    <property type="protein sequence ID" value="GAA4682489.1"/>
    <property type="molecule type" value="Genomic_DNA"/>
</dbReference>
<dbReference type="Pfam" id="PF04686">
    <property type="entry name" value="SsgA"/>
    <property type="match status" value="1"/>
</dbReference>
<comment type="similarity">
    <text evidence="2">Belongs to the SsgA family.</text>
</comment>
<keyword evidence="4" id="KW-0749">Sporulation</keyword>
<gene>
    <name evidence="7" type="ORF">GCM10023215_15640</name>
</gene>
<comment type="subcellular location">
    <subcellularLocation>
        <location evidence="1">Cell septum</location>
    </subcellularLocation>
</comment>
<dbReference type="RefSeq" id="WP_345379366.1">
    <property type="nucleotide sequence ID" value="NZ_BAABIC010000004.1"/>
</dbReference>
<comment type="caution">
    <text evidence="7">The sequence shown here is derived from an EMBL/GenBank/DDBJ whole genome shotgun (WGS) entry which is preliminary data.</text>
</comment>
<organism evidence="7 8">
    <name type="scientific">Pseudonocardia yuanmonensis</name>
    <dbReference type="NCBI Taxonomy" id="1095914"/>
    <lineage>
        <taxon>Bacteria</taxon>
        <taxon>Bacillati</taxon>
        <taxon>Actinomycetota</taxon>
        <taxon>Actinomycetes</taxon>
        <taxon>Pseudonocardiales</taxon>
        <taxon>Pseudonocardiaceae</taxon>
        <taxon>Pseudonocardia</taxon>
    </lineage>
</organism>
<evidence type="ECO:0000256" key="2">
    <source>
        <dbReference type="ARBA" id="ARBA00009323"/>
    </source>
</evidence>
<keyword evidence="5" id="KW-0717">Septation</keyword>
<dbReference type="Gene3D" id="2.30.31.20">
    <property type="entry name" value="Sporulation-specific cell division protein SsgB"/>
    <property type="match status" value="1"/>
</dbReference>
<proteinExistence type="inferred from homology"/>
<evidence type="ECO:0000256" key="6">
    <source>
        <dbReference type="ARBA" id="ARBA00023306"/>
    </source>
</evidence>
<dbReference type="Proteomes" id="UP001500325">
    <property type="component" value="Unassembled WGS sequence"/>
</dbReference>
<evidence type="ECO:0000256" key="1">
    <source>
        <dbReference type="ARBA" id="ARBA00004431"/>
    </source>
</evidence>
<dbReference type="InterPro" id="IPR038658">
    <property type="entry name" value="SsgB_sf"/>
</dbReference>
<evidence type="ECO:0000256" key="3">
    <source>
        <dbReference type="ARBA" id="ARBA00022618"/>
    </source>
</evidence>
<keyword evidence="8" id="KW-1185">Reference proteome</keyword>
<evidence type="ECO:0000256" key="5">
    <source>
        <dbReference type="ARBA" id="ARBA00023210"/>
    </source>
</evidence>
<protein>
    <submittedName>
        <fullName evidence="7">SsgA family sporulation/cell division regulator</fullName>
    </submittedName>
</protein>
<keyword evidence="3" id="KW-0132">Cell division</keyword>
<evidence type="ECO:0000256" key="4">
    <source>
        <dbReference type="ARBA" id="ARBA00022969"/>
    </source>
</evidence>
<dbReference type="InterPro" id="IPR006776">
    <property type="entry name" value="SsgB"/>
</dbReference>